<evidence type="ECO:0000256" key="2">
    <source>
        <dbReference type="SAM" id="MobiDB-lite"/>
    </source>
</evidence>
<evidence type="ECO:0000259" key="4">
    <source>
        <dbReference type="Pfam" id="PF13193"/>
    </source>
</evidence>
<dbReference type="SUPFAM" id="SSF56801">
    <property type="entry name" value="Acetyl-CoA synthetase-like"/>
    <property type="match status" value="1"/>
</dbReference>
<dbReference type="Proteomes" id="UP001310890">
    <property type="component" value="Unassembled WGS sequence"/>
</dbReference>
<dbReference type="InterPro" id="IPR020845">
    <property type="entry name" value="AMP-binding_CS"/>
</dbReference>
<evidence type="ECO:0000256" key="1">
    <source>
        <dbReference type="ARBA" id="ARBA00006432"/>
    </source>
</evidence>
<feature type="compositionally biased region" description="Low complexity" evidence="2">
    <location>
        <begin position="433"/>
        <end position="455"/>
    </location>
</feature>
<dbReference type="Pfam" id="PF13193">
    <property type="entry name" value="AMP-binding_C"/>
    <property type="match status" value="1"/>
</dbReference>
<feature type="domain" description="AMP-dependent synthetase/ligase" evidence="3">
    <location>
        <begin position="53"/>
        <end position="428"/>
    </location>
</feature>
<dbReference type="Pfam" id="PF00501">
    <property type="entry name" value="AMP-binding"/>
    <property type="match status" value="1"/>
</dbReference>
<dbReference type="InterPro" id="IPR000873">
    <property type="entry name" value="AMP-dep_synth/lig_dom"/>
</dbReference>
<dbReference type="PROSITE" id="PS00455">
    <property type="entry name" value="AMP_BINDING"/>
    <property type="match status" value="1"/>
</dbReference>
<dbReference type="EMBL" id="JAVRRL010000051">
    <property type="protein sequence ID" value="KAK5110251.1"/>
    <property type="molecule type" value="Genomic_DNA"/>
</dbReference>
<proteinExistence type="inferred from homology"/>
<dbReference type="AlphaFoldDB" id="A0AAN7TDV5"/>
<sequence length="626" mass="67813">MANTAPKPLQGDRTHTTPPHTGPNILPNHPLFARLLRFAHALPSRLCIRDTNTNQEATHHQLLLDLLALRQRLQHQLQPQTLSALARGDEIYIAVLAPGGYEYSVAMLAVLALGAAVVPLSVAVPVEEAEYLIRTSRSIAVLTSTSTLHLGLALENRLKPPLKPSESKQFFTLPIGPSTFTPLRLKAAEIKISSDPPLSDAAPGVVIFTSGTTGPPKGAVMRRSYIFADALGVTDHYALSPADVLLHILPVHHATGLGIMFFPFLIAGAVLEFRSGGFSEAWVWNRWRQGGSTFFSGVPTIYMRLRRYYQNVLAKLPRGEREEFIAGARRLRACICGTSALPGPIADFWTDLLGKKILLRYGATEIGAVFKVPYCTADTDLVVPDGSVGTLFPGSDVLLSNRPLDVPLKDEDEGEILVKAPWMFSKYLAPAPSQSAAGSPQTPSTSPTASSHTPTGYYRTGDIARRSPPDASGKEWYTVLGRSSVDIIKSGGYKISALDIERECLGLEYIDEVMVVGVADEEFGERVGVVVVVKTIEGREARVLLTLETLRSDLRGGLAGYKLPTLLRVLAAGQELPKSGTGKVVKKVLGPRFFPPGQWRGMGEVQVWERSDPSSSEGKEGYGAKL</sequence>
<dbReference type="InterPro" id="IPR025110">
    <property type="entry name" value="AMP-bd_C"/>
</dbReference>
<dbReference type="PANTHER" id="PTHR43201">
    <property type="entry name" value="ACYL-COA SYNTHETASE"/>
    <property type="match status" value="1"/>
</dbReference>
<dbReference type="InterPro" id="IPR042099">
    <property type="entry name" value="ANL_N_sf"/>
</dbReference>
<feature type="domain" description="AMP-binding enzyme C-terminal" evidence="4">
    <location>
        <begin position="500"/>
        <end position="583"/>
    </location>
</feature>
<dbReference type="Gene3D" id="3.30.300.30">
    <property type="match status" value="1"/>
</dbReference>
<evidence type="ECO:0008006" key="7">
    <source>
        <dbReference type="Google" id="ProtNLM"/>
    </source>
</evidence>
<feature type="region of interest" description="Disordered" evidence="2">
    <location>
        <begin position="433"/>
        <end position="472"/>
    </location>
</feature>
<gene>
    <name evidence="5" type="ORF">LTR62_006104</name>
</gene>
<evidence type="ECO:0000313" key="6">
    <source>
        <dbReference type="Proteomes" id="UP001310890"/>
    </source>
</evidence>
<dbReference type="GO" id="GO:0031956">
    <property type="term" value="F:medium-chain fatty acid-CoA ligase activity"/>
    <property type="evidence" value="ECO:0007669"/>
    <property type="project" value="TreeGrafter"/>
</dbReference>
<dbReference type="PANTHER" id="PTHR43201:SF8">
    <property type="entry name" value="ACYL-COA SYNTHETASE FAMILY MEMBER 3"/>
    <property type="match status" value="1"/>
</dbReference>
<dbReference type="InterPro" id="IPR045851">
    <property type="entry name" value="AMP-bd_C_sf"/>
</dbReference>
<reference evidence="5" key="1">
    <citation type="submission" date="2023-08" db="EMBL/GenBank/DDBJ databases">
        <title>Black Yeasts Isolated from many extreme environments.</title>
        <authorList>
            <person name="Coleine C."/>
            <person name="Stajich J.E."/>
            <person name="Selbmann L."/>
        </authorList>
    </citation>
    <scope>NUCLEOTIDE SEQUENCE</scope>
    <source>
        <strain evidence="5">CCFEE 5401</strain>
    </source>
</reference>
<evidence type="ECO:0000313" key="5">
    <source>
        <dbReference type="EMBL" id="KAK5110251.1"/>
    </source>
</evidence>
<comment type="caution">
    <text evidence="5">The sequence shown here is derived from an EMBL/GenBank/DDBJ whole genome shotgun (WGS) entry which is preliminary data.</text>
</comment>
<dbReference type="GO" id="GO:0006631">
    <property type="term" value="P:fatty acid metabolic process"/>
    <property type="evidence" value="ECO:0007669"/>
    <property type="project" value="TreeGrafter"/>
</dbReference>
<protein>
    <recommendedName>
        <fullName evidence="7">Acetyl-CoA synthetase-like protein</fullName>
    </recommendedName>
</protein>
<feature type="region of interest" description="Disordered" evidence="2">
    <location>
        <begin position="1"/>
        <end position="24"/>
    </location>
</feature>
<evidence type="ECO:0000259" key="3">
    <source>
        <dbReference type="Pfam" id="PF00501"/>
    </source>
</evidence>
<accession>A0AAN7TDV5</accession>
<organism evidence="5 6">
    <name type="scientific">Meristemomyces frigidus</name>
    <dbReference type="NCBI Taxonomy" id="1508187"/>
    <lineage>
        <taxon>Eukaryota</taxon>
        <taxon>Fungi</taxon>
        <taxon>Dikarya</taxon>
        <taxon>Ascomycota</taxon>
        <taxon>Pezizomycotina</taxon>
        <taxon>Dothideomycetes</taxon>
        <taxon>Dothideomycetidae</taxon>
        <taxon>Mycosphaerellales</taxon>
        <taxon>Teratosphaeriaceae</taxon>
        <taxon>Meristemomyces</taxon>
    </lineage>
</organism>
<comment type="similarity">
    <text evidence="1">Belongs to the ATP-dependent AMP-binding enzyme family.</text>
</comment>
<dbReference type="Gene3D" id="3.40.50.12780">
    <property type="entry name" value="N-terminal domain of ligase-like"/>
    <property type="match status" value="1"/>
</dbReference>
<name>A0AAN7TDV5_9PEZI</name>